<proteinExistence type="predicted"/>
<dbReference type="Pfam" id="PF01973">
    <property type="entry name" value="MptE-like"/>
    <property type="match status" value="1"/>
</dbReference>
<reference evidence="3 4" key="1">
    <citation type="submission" date="2020-08" db="EMBL/GenBank/DDBJ databases">
        <title>Genomic Encyclopedia of Type Strains, Phase IV (KMG-IV): sequencing the most valuable type-strain genomes for metagenomic binning, comparative biology and taxonomic classification.</title>
        <authorList>
            <person name="Goeker M."/>
        </authorList>
    </citation>
    <scope>NUCLEOTIDE SEQUENCE [LARGE SCALE GENOMIC DNA]</scope>
    <source>
        <strain evidence="3 4">DSM 11805</strain>
    </source>
</reference>
<dbReference type="PANTHER" id="PTHR41786:SF1">
    <property type="entry name" value="6-HYDROXYMETHYLPTERIN DIPHOSPHOKINASE MPTE-LIKE DOMAIN-CONTAINING PROTEIN"/>
    <property type="match status" value="1"/>
</dbReference>
<gene>
    <name evidence="3" type="ORF">GGQ92_001071</name>
</gene>
<dbReference type="Pfam" id="PF20157">
    <property type="entry name" value="Maf_flag10_N"/>
    <property type="match status" value="1"/>
</dbReference>
<dbReference type="InterPro" id="IPR002826">
    <property type="entry name" value="MptE-like"/>
</dbReference>
<organism evidence="3 4">
    <name type="scientific">Gracilibacillus halotolerans</name>
    <dbReference type="NCBI Taxonomy" id="74386"/>
    <lineage>
        <taxon>Bacteria</taxon>
        <taxon>Bacillati</taxon>
        <taxon>Bacillota</taxon>
        <taxon>Bacilli</taxon>
        <taxon>Bacillales</taxon>
        <taxon>Bacillaceae</taxon>
        <taxon>Gracilibacillus</taxon>
    </lineage>
</organism>
<dbReference type="InterPro" id="IPR045376">
    <property type="entry name" value="Maf_N"/>
</dbReference>
<evidence type="ECO:0000259" key="2">
    <source>
        <dbReference type="Pfam" id="PF20157"/>
    </source>
</evidence>
<dbReference type="RefSeq" id="WP_184245354.1">
    <property type="nucleotide sequence ID" value="NZ_BAAACU010000002.1"/>
</dbReference>
<accession>A0A841RE63</accession>
<dbReference type="EMBL" id="JACHON010000002">
    <property type="protein sequence ID" value="MBB6512290.1"/>
    <property type="molecule type" value="Genomic_DNA"/>
</dbReference>
<protein>
    <recommendedName>
        <fullName evidence="5">DUF115 domain-containing protein</fullName>
    </recommendedName>
</protein>
<dbReference type="Proteomes" id="UP000572212">
    <property type="component" value="Unassembled WGS sequence"/>
</dbReference>
<keyword evidence="4" id="KW-1185">Reference proteome</keyword>
<name>A0A841RE63_9BACI</name>
<evidence type="ECO:0000259" key="1">
    <source>
        <dbReference type="Pfam" id="PF01973"/>
    </source>
</evidence>
<evidence type="ECO:0000313" key="4">
    <source>
        <dbReference type="Proteomes" id="UP000572212"/>
    </source>
</evidence>
<evidence type="ECO:0008006" key="5">
    <source>
        <dbReference type="Google" id="ProtNLM"/>
    </source>
</evidence>
<evidence type="ECO:0000313" key="3">
    <source>
        <dbReference type="EMBL" id="MBB6512290.1"/>
    </source>
</evidence>
<comment type="caution">
    <text evidence="3">The sequence shown here is derived from an EMBL/GenBank/DDBJ whole genome shotgun (WGS) entry which is preliminary data.</text>
</comment>
<sequence length="605" mass="70010">MLIENRNYLRVHDRELLYEIDNNSIEEGQVIIEPSKAGAPTLKVTVENTVKYMHSKYDPEVEAERFINKFELKQDTKHIFLVGFGLGYHIKYLKEKYPYLSFTIYEPEFEVLVKMLETVKVNKLFNGINVQIIRKDSLRIRTAMLYENYGDKIQILTLPFYERYYSLELQGLYEILLNNLKEKKGSLVLGLTYQKRWTLNAIKNFPTIIKTPNILHDIDHSQFQDKPAIIVAAGPSLNEEFENLRYIKDHGLAYIFSVGSAVNSLIDKNIYPDATLSFDPKKENAQILQKIKDKRIDNIPLIFGSTVGFETLYDYAGPMLYMVTSQDTITPRLLPDGEKIRIVADASSIALVTYQLLVNIGFKTIYLVGQNLAFKNKSRYAEGIKNYNSDKADEDKLFPIKGVHGEEVYTDDNYDRMRKQFENYIEVTTPLGIKVYNTTKNGAAIKGAPFITLEKVIKNHLKSTNLVMDKWFEGSPSYDVQLVIQEVEKLALAKDTLADLLTDLNIFLNKIITSGRNTQIERQFANFDKRFKKVRRNAFYLAFIAPMIRVQTEKLVKISKDIKTESDQTKKKELFEKSFGDFLLQITELNDELEIHFNELQENIK</sequence>
<dbReference type="PANTHER" id="PTHR41786">
    <property type="entry name" value="MOTILITY ACCESSORY FACTOR MAF"/>
    <property type="match status" value="1"/>
</dbReference>
<feature type="domain" description="6-hydroxymethylpterin diphosphokinase MptE-like" evidence="1">
    <location>
        <begin position="200"/>
        <end position="376"/>
    </location>
</feature>
<dbReference type="AlphaFoldDB" id="A0A841RE63"/>
<feature type="domain" description="Glycosyltransferase Maf N-terminal" evidence="2">
    <location>
        <begin position="44"/>
        <end position="181"/>
    </location>
</feature>